<name>A0AA46C5N5_9XANT</name>
<sequence>MPHAGAWFPSSARWHPLESAVHGAGNMVLWETHTTSRQEGPAMPAFALQYFRRLALVAAMTGLAACGAAPEQSNPAPPISREAAAKRTVVPLTRPVALDKAGTIADLEFDLPPPRPGASADLMLGLRVWAADATSMYKIKDSINHGEFHARLHLTRVDGAAPVQIALTRISKDLSHRLPVAESGEVSATTSTSVDSAMLKDAGLLDQRSVYGVLSLAQVQRAVPGRYRLVVELRGDRPDLNEKNVELIVAYFNKGK</sequence>
<organism evidence="1 2">
    <name type="scientific">Xanthomonas euroxanthea</name>
    <dbReference type="NCBI Taxonomy" id="2259622"/>
    <lineage>
        <taxon>Bacteria</taxon>
        <taxon>Pseudomonadati</taxon>
        <taxon>Pseudomonadota</taxon>
        <taxon>Gammaproteobacteria</taxon>
        <taxon>Lysobacterales</taxon>
        <taxon>Lysobacteraceae</taxon>
        <taxon>Xanthomonas</taxon>
    </lineage>
</organism>
<protein>
    <submittedName>
        <fullName evidence="1">Uncharacterized protein</fullName>
    </submittedName>
</protein>
<dbReference type="EMBL" id="UIHB01000001">
    <property type="protein sequence ID" value="SUZ26866.1"/>
    <property type="molecule type" value="Genomic_DNA"/>
</dbReference>
<dbReference type="AlphaFoldDB" id="A0AA46C5N5"/>
<reference evidence="1 2" key="1">
    <citation type="submission" date="2018-06" db="EMBL/GenBank/DDBJ databases">
        <authorList>
            <person name="Pothier F. J."/>
        </authorList>
    </citation>
    <scope>NUCLEOTIDE SEQUENCE [LARGE SCALE GENOMIC DNA]</scope>
    <source>
        <strain evidence="1 2">CPBF 424</strain>
    </source>
</reference>
<proteinExistence type="predicted"/>
<accession>A0AA46C5N5</accession>
<evidence type="ECO:0000313" key="2">
    <source>
        <dbReference type="Proteomes" id="UP000254168"/>
    </source>
</evidence>
<evidence type="ECO:0000313" key="1">
    <source>
        <dbReference type="EMBL" id="SUZ26866.1"/>
    </source>
</evidence>
<gene>
    <name evidence="1" type="ORF">CPBF424_06280</name>
</gene>
<keyword evidence="2" id="KW-1185">Reference proteome</keyword>
<dbReference type="Proteomes" id="UP000254168">
    <property type="component" value="Unassembled WGS sequence"/>
</dbReference>
<comment type="caution">
    <text evidence="1">The sequence shown here is derived from an EMBL/GenBank/DDBJ whole genome shotgun (WGS) entry which is preliminary data.</text>
</comment>